<dbReference type="GeneTree" id="ENSGT00940000177124"/>
<dbReference type="Gene3D" id="1.20.5.1700">
    <property type="match status" value="1"/>
</dbReference>
<organism evidence="3 4">
    <name type="scientific">Gadus morhua</name>
    <name type="common">Atlantic cod</name>
    <dbReference type="NCBI Taxonomy" id="8049"/>
    <lineage>
        <taxon>Eukaryota</taxon>
        <taxon>Metazoa</taxon>
        <taxon>Chordata</taxon>
        <taxon>Craniata</taxon>
        <taxon>Vertebrata</taxon>
        <taxon>Euteleostomi</taxon>
        <taxon>Actinopterygii</taxon>
        <taxon>Neopterygii</taxon>
        <taxon>Teleostei</taxon>
        <taxon>Neoteleostei</taxon>
        <taxon>Acanthomorphata</taxon>
        <taxon>Zeiogadaria</taxon>
        <taxon>Gadariae</taxon>
        <taxon>Gadiformes</taxon>
        <taxon>Gadoidei</taxon>
        <taxon>Gadidae</taxon>
        <taxon>Gadus</taxon>
    </lineage>
</organism>
<dbReference type="Ensembl" id="ENSGMOT00000044775.1">
    <property type="protein sequence ID" value="ENSGMOP00000030321.1"/>
    <property type="gene ID" value="ENSGMOG00000032814.1"/>
</dbReference>
<evidence type="ECO:0008006" key="5">
    <source>
        <dbReference type="Google" id="ProtNLM"/>
    </source>
</evidence>
<protein>
    <recommendedName>
        <fullName evidence="5">L1 transposable element RRM domain-containing protein</fullName>
    </recommendedName>
</protein>
<name>A0A8C5AES7_GADMO</name>
<keyword evidence="1" id="KW-0175">Coiled coil</keyword>
<evidence type="ECO:0000313" key="3">
    <source>
        <dbReference type="Ensembl" id="ENSGMOP00000030321.1"/>
    </source>
</evidence>
<dbReference type="InterPro" id="IPR004244">
    <property type="entry name" value="Transposase_22"/>
</dbReference>
<keyword evidence="4" id="KW-1185">Reference proteome</keyword>
<proteinExistence type="predicted"/>
<evidence type="ECO:0000256" key="2">
    <source>
        <dbReference type="SAM" id="MobiDB-lite"/>
    </source>
</evidence>
<feature type="compositionally biased region" description="Polar residues" evidence="2">
    <location>
        <begin position="1"/>
        <end position="14"/>
    </location>
</feature>
<dbReference type="AlphaFoldDB" id="A0A8C5AES7"/>
<dbReference type="Gene3D" id="3.30.70.1820">
    <property type="entry name" value="L1 transposable element, RRM domain"/>
    <property type="match status" value="1"/>
</dbReference>
<evidence type="ECO:0000256" key="1">
    <source>
        <dbReference type="SAM" id="Coils"/>
    </source>
</evidence>
<evidence type="ECO:0000313" key="4">
    <source>
        <dbReference type="Proteomes" id="UP000694546"/>
    </source>
</evidence>
<feature type="coiled-coil region" evidence="1">
    <location>
        <begin position="122"/>
        <end position="156"/>
    </location>
</feature>
<accession>A0A8C5AES7</accession>
<reference evidence="3" key="1">
    <citation type="submission" date="2025-08" db="UniProtKB">
        <authorList>
            <consortium name="Ensembl"/>
        </authorList>
    </citation>
    <scope>IDENTIFICATION</scope>
</reference>
<dbReference type="PANTHER" id="PTHR11505">
    <property type="entry name" value="L1 TRANSPOSABLE ELEMENT-RELATED"/>
    <property type="match status" value="1"/>
</dbReference>
<reference evidence="3" key="2">
    <citation type="submission" date="2025-09" db="UniProtKB">
        <authorList>
            <consortium name="Ensembl"/>
        </authorList>
    </citation>
    <scope>IDENTIFICATION</scope>
</reference>
<dbReference type="Proteomes" id="UP000694546">
    <property type="component" value="Chromosome 18"/>
</dbReference>
<dbReference type="OMA" id="VHIFPDI"/>
<sequence>MSTKNSKTRNTVQTHLRPGPQTATACLGEPSSPAQTAATHANLDTTALRLELLASLRKDIADIFKKELQDTLGDALSTIKLDLQAVKTQLANDRAATDATASELKGTVGEMEHSLTECSDDIAEMKTTIKSLTANVAKLENKCEDLESRSRRNNIRIVGVPEGPDTCTTTAVAALLTEAFGLVKEPLLDRSQRTLQPKPKPGERPRAIVCRFHYFGDCVDVLRRARELRQIKVRDLTISVFPDHTAKIARARAAFNEVRRQLRGLDGARYGLMHPVRLRITYNGVEKDFVSAEEASGYVKTLISE</sequence>
<feature type="region of interest" description="Disordered" evidence="2">
    <location>
        <begin position="1"/>
        <end position="35"/>
    </location>
</feature>